<dbReference type="PROSITE" id="PS00584">
    <property type="entry name" value="PFKB_KINASES_2"/>
    <property type="match status" value="1"/>
</dbReference>
<dbReference type="EC" id="2.7.1.20" evidence="3 10"/>
<dbReference type="SUPFAM" id="SSF53613">
    <property type="entry name" value="Ribokinase-like"/>
    <property type="match status" value="1"/>
</dbReference>
<evidence type="ECO:0000256" key="9">
    <source>
        <dbReference type="PIRSR" id="PIRSR601805-1"/>
    </source>
</evidence>
<dbReference type="PANTHER" id="PTHR45769:SF3">
    <property type="entry name" value="ADENOSINE KINASE"/>
    <property type="match status" value="1"/>
</dbReference>
<feature type="domain" description="Carbohydrate kinase PfkB" evidence="11">
    <location>
        <begin position="56"/>
        <end position="358"/>
    </location>
</feature>
<evidence type="ECO:0000256" key="8">
    <source>
        <dbReference type="ARBA" id="ARBA00022840"/>
    </source>
</evidence>
<keyword evidence="6 10" id="KW-0547">Nucleotide-binding</keyword>
<dbReference type="PRINTS" id="PR00989">
    <property type="entry name" value="ADENOKINASE"/>
</dbReference>
<dbReference type="OrthoDB" id="432447at2759"/>
<reference evidence="12 13" key="1">
    <citation type="submission" date="2017-12" db="EMBL/GenBank/DDBJ databases">
        <title>Hemimetabolous genomes reveal molecular basis of termite eusociality.</title>
        <authorList>
            <person name="Harrison M.C."/>
            <person name="Jongepier E."/>
            <person name="Robertson H.M."/>
            <person name="Arning N."/>
            <person name="Bitard-Feildel T."/>
            <person name="Chao H."/>
            <person name="Childers C.P."/>
            <person name="Dinh H."/>
            <person name="Doddapaneni H."/>
            <person name="Dugan S."/>
            <person name="Gowin J."/>
            <person name="Greiner C."/>
            <person name="Han Y."/>
            <person name="Hu H."/>
            <person name="Hughes D.S.T."/>
            <person name="Huylmans A.-K."/>
            <person name="Kemena C."/>
            <person name="Kremer L.P.M."/>
            <person name="Lee S.L."/>
            <person name="Lopez-Ezquerra A."/>
            <person name="Mallet L."/>
            <person name="Monroy-Kuhn J.M."/>
            <person name="Moser A."/>
            <person name="Murali S.C."/>
            <person name="Muzny D.M."/>
            <person name="Otani S."/>
            <person name="Piulachs M.-D."/>
            <person name="Poelchau M."/>
            <person name="Qu J."/>
            <person name="Schaub F."/>
            <person name="Wada-Katsumata A."/>
            <person name="Worley K.C."/>
            <person name="Xie Q."/>
            <person name="Ylla G."/>
            <person name="Poulsen M."/>
            <person name="Gibbs R.A."/>
            <person name="Schal C."/>
            <person name="Richards S."/>
            <person name="Belles X."/>
            <person name="Korb J."/>
            <person name="Bornberg-Bauer E."/>
        </authorList>
    </citation>
    <scope>NUCLEOTIDE SEQUENCE [LARGE SCALE GENOMIC DNA]</scope>
    <source>
        <tissue evidence="12">Whole body</tissue>
    </source>
</reference>
<evidence type="ECO:0000256" key="6">
    <source>
        <dbReference type="ARBA" id="ARBA00022741"/>
    </source>
</evidence>
<dbReference type="Gene3D" id="3.30.1110.10">
    <property type="match status" value="1"/>
</dbReference>
<dbReference type="InterPro" id="IPR029056">
    <property type="entry name" value="Ribokinase-like"/>
</dbReference>
<comment type="subunit">
    <text evidence="10">Monomer.</text>
</comment>
<comment type="function">
    <text evidence="10">ATP dependent phosphorylation of adenosine and other related nucleoside analogs to monophosphate derivatives.</text>
</comment>
<comment type="cofactor">
    <cofactor evidence="10">
        <name>Mg(2+)</name>
        <dbReference type="ChEBI" id="CHEBI:18420"/>
    </cofactor>
    <text evidence="10">Binds 3 Mg(2+) ions per subunit.</text>
</comment>
<dbReference type="Proteomes" id="UP000235965">
    <property type="component" value="Unassembled WGS sequence"/>
</dbReference>
<keyword evidence="4 10" id="KW-0808">Transferase</keyword>
<keyword evidence="5 10" id="KW-0660">Purine salvage</keyword>
<evidence type="ECO:0000256" key="10">
    <source>
        <dbReference type="RuleBase" id="RU368116"/>
    </source>
</evidence>
<evidence type="ECO:0000256" key="7">
    <source>
        <dbReference type="ARBA" id="ARBA00022777"/>
    </source>
</evidence>
<comment type="caution">
    <text evidence="12">The sequence shown here is derived from an EMBL/GenBank/DDBJ whole genome shotgun (WGS) entry which is preliminary data.</text>
</comment>
<name>A0A2J7PM82_9NEOP</name>
<evidence type="ECO:0000313" key="13">
    <source>
        <dbReference type="Proteomes" id="UP000235965"/>
    </source>
</evidence>
<evidence type="ECO:0000313" key="12">
    <source>
        <dbReference type="EMBL" id="PNF17444.1"/>
    </source>
</evidence>
<evidence type="ECO:0000256" key="2">
    <source>
        <dbReference type="ARBA" id="ARBA00010688"/>
    </source>
</evidence>
<dbReference type="GO" id="GO:0006144">
    <property type="term" value="P:purine nucleobase metabolic process"/>
    <property type="evidence" value="ECO:0007669"/>
    <property type="project" value="TreeGrafter"/>
</dbReference>
<comment type="catalytic activity">
    <reaction evidence="10">
        <text>adenosine + ATP = AMP + ADP + H(+)</text>
        <dbReference type="Rhea" id="RHEA:20824"/>
        <dbReference type="ChEBI" id="CHEBI:15378"/>
        <dbReference type="ChEBI" id="CHEBI:16335"/>
        <dbReference type="ChEBI" id="CHEBI:30616"/>
        <dbReference type="ChEBI" id="CHEBI:456215"/>
        <dbReference type="ChEBI" id="CHEBI:456216"/>
        <dbReference type="EC" id="2.7.1.20"/>
    </reaction>
</comment>
<keyword evidence="8 10" id="KW-0067">ATP-binding</keyword>
<comment type="subcellular location">
    <subcellularLocation>
        <location evidence="10">Nucleus</location>
    </subcellularLocation>
</comment>
<dbReference type="CDD" id="cd01168">
    <property type="entry name" value="adenosine_kinase"/>
    <property type="match status" value="1"/>
</dbReference>
<feature type="active site" description="Proton acceptor" evidence="9">
    <location>
        <position position="319"/>
    </location>
</feature>
<dbReference type="STRING" id="105785.A0A2J7PM82"/>
<dbReference type="InterPro" id="IPR001805">
    <property type="entry name" value="Adenokinase"/>
</dbReference>
<dbReference type="GO" id="GO:0005829">
    <property type="term" value="C:cytosol"/>
    <property type="evidence" value="ECO:0007669"/>
    <property type="project" value="TreeGrafter"/>
</dbReference>
<dbReference type="GO" id="GO:0005524">
    <property type="term" value="F:ATP binding"/>
    <property type="evidence" value="ECO:0007669"/>
    <property type="project" value="UniProtKB-UniRule"/>
</dbReference>
<keyword evidence="13" id="KW-1185">Reference proteome</keyword>
<keyword evidence="7 10" id="KW-0418">Kinase</keyword>
<organism evidence="12 13">
    <name type="scientific">Cryptotermes secundus</name>
    <dbReference type="NCBI Taxonomy" id="105785"/>
    <lineage>
        <taxon>Eukaryota</taxon>
        <taxon>Metazoa</taxon>
        <taxon>Ecdysozoa</taxon>
        <taxon>Arthropoda</taxon>
        <taxon>Hexapoda</taxon>
        <taxon>Insecta</taxon>
        <taxon>Pterygota</taxon>
        <taxon>Neoptera</taxon>
        <taxon>Polyneoptera</taxon>
        <taxon>Dictyoptera</taxon>
        <taxon>Blattodea</taxon>
        <taxon>Blattoidea</taxon>
        <taxon>Termitoidae</taxon>
        <taxon>Kalotermitidae</taxon>
        <taxon>Cryptotermitinae</taxon>
        <taxon>Cryptotermes</taxon>
    </lineage>
</organism>
<sequence>MECILEKYKPPIIAAFGNPLLDMCTTISDSNILDKYGLVPNGQKEVSDGDLKIFRDIRNSFTVEYHPGGAAQNTLRIFQWLISYPFYSVFFGAVGNDDEGKLIEKLVKNSGVETRYKYHDDYPTGSCLALINGENRSLIGHLGAANMYEPSDLLQHMQILDQVNIIYIESFFISHSYDVALILLKLCQDKKIALVFNIGAIYMCTDFSSEVSHLAINANILFGNKEEFKALGKVMNLECESTYSIALALHSMSNHRAHVLNTCELGQYLNKMGKIIVVTDGKDPVMCVYGSACNKPSVIKFNVPFVKQELIKDTTGAGDSFIAGFLAGVFVQHNLETCVAWGCWTAQQVIQLVGCQVPPYPSDGIDKIKY</sequence>
<dbReference type="Pfam" id="PF00294">
    <property type="entry name" value="PfkB"/>
    <property type="match status" value="1"/>
</dbReference>
<protein>
    <recommendedName>
        <fullName evidence="3 10">Adenosine kinase</fullName>
        <shortName evidence="10">AK</shortName>
        <ecNumber evidence="3 10">2.7.1.20</ecNumber>
    </recommendedName>
    <alternativeName>
        <fullName evidence="10">Adenosine 5'-phosphotransferase</fullName>
    </alternativeName>
</protein>
<accession>A0A2J7PM82</accession>
<evidence type="ECO:0000256" key="3">
    <source>
        <dbReference type="ARBA" id="ARBA00012119"/>
    </source>
</evidence>
<comment type="pathway">
    <text evidence="1 10">Purine metabolism; AMP biosynthesis via salvage pathway; AMP from adenosine: step 1/1.</text>
</comment>
<dbReference type="GO" id="GO:0005634">
    <property type="term" value="C:nucleus"/>
    <property type="evidence" value="ECO:0007669"/>
    <property type="project" value="UniProtKB-SubCell"/>
</dbReference>
<evidence type="ECO:0000259" key="11">
    <source>
        <dbReference type="Pfam" id="PF00294"/>
    </source>
</evidence>
<dbReference type="AlphaFoldDB" id="A0A2J7PM82"/>
<dbReference type="UniPathway" id="UPA00588">
    <property type="reaction ID" value="UER00659"/>
</dbReference>
<comment type="similarity">
    <text evidence="2 10">Belongs to the carbohydrate kinase PfkB family.</text>
</comment>
<keyword evidence="10" id="KW-0539">Nucleus</keyword>
<dbReference type="GO" id="GO:0044209">
    <property type="term" value="P:AMP salvage"/>
    <property type="evidence" value="ECO:0007669"/>
    <property type="project" value="UniProtKB-UniRule"/>
</dbReference>
<evidence type="ECO:0000256" key="5">
    <source>
        <dbReference type="ARBA" id="ARBA00022726"/>
    </source>
</evidence>
<dbReference type="EMBL" id="NEVH01024421">
    <property type="protein sequence ID" value="PNF17444.1"/>
    <property type="molecule type" value="Genomic_DNA"/>
</dbReference>
<dbReference type="InterPro" id="IPR011611">
    <property type="entry name" value="PfkB_dom"/>
</dbReference>
<dbReference type="PANTHER" id="PTHR45769">
    <property type="entry name" value="ADENOSINE KINASE"/>
    <property type="match status" value="1"/>
</dbReference>
<gene>
    <name evidence="12" type="ORF">B7P43_G02989</name>
</gene>
<evidence type="ECO:0000256" key="1">
    <source>
        <dbReference type="ARBA" id="ARBA00004801"/>
    </source>
</evidence>
<proteinExistence type="inferred from homology"/>
<dbReference type="InParanoid" id="A0A2J7PM82"/>
<dbReference type="GO" id="GO:0006166">
    <property type="term" value="P:purine ribonucleoside salvage"/>
    <property type="evidence" value="ECO:0007669"/>
    <property type="project" value="UniProtKB-KW"/>
</dbReference>
<dbReference type="InterPro" id="IPR002173">
    <property type="entry name" value="Carboh/pur_kinase_PfkB_CS"/>
</dbReference>
<dbReference type="GO" id="GO:0004001">
    <property type="term" value="F:adenosine kinase activity"/>
    <property type="evidence" value="ECO:0007669"/>
    <property type="project" value="UniProtKB-UniRule"/>
</dbReference>
<dbReference type="Gene3D" id="3.40.1190.20">
    <property type="match status" value="1"/>
</dbReference>
<evidence type="ECO:0000256" key="4">
    <source>
        <dbReference type="ARBA" id="ARBA00022679"/>
    </source>
</evidence>
<keyword evidence="10" id="KW-0460">Magnesium</keyword>